<dbReference type="Proteomes" id="UP001233999">
    <property type="component" value="Unassembled WGS sequence"/>
</dbReference>
<sequence length="196" mass="22507">IFLLNSNKIEVAFTTALGTSLLLTGKYYTINKSALRVDELLLNRDLKYPLVYPSIMEMNGMKVWTGLLVIGLVFICAPTLGDHVKYSLSIDNLDHFLSKWNYISSVLLRQKIRNFGIHFIGQLAIRDGLQFILIGSNICKHISKGSMPLFKIQDVCMNYCFTFTIFTTSISRGNYDVIDRSKFKYVFLLLNKMFNY</sequence>
<protein>
    <submittedName>
        <fullName evidence="1">Uncharacterized protein</fullName>
    </submittedName>
</protein>
<gene>
    <name evidence="1" type="ORF">L9F63_010672</name>
</gene>
<accession>A0AAD8AGL9</accession>
<dbReference type="EMBL" id="JASPKZ010001200">
    <property type="protein sequence ID" value="KAJ9598657.1"/>
    <property type="molecule type" value="Genomic_DNA"/>
</dbReference>
<evidence type="ECO:0000313" key="2">
    <source>
        <dbReference type="Proteomes" id="UP001233999"/>
    </source>
</evidence>
<organism evidence="1 2">
    <name type="scientific">Diploptera punctata</name>
    <name type="common">Pacific beetle cockroach</name>
    <dbReference type="NCBI Taxonomy" id="6984"/>
    <lineage>
        <taxon>Eukaryota</taxon>
        <taxon>Metazoa</taxon>
        <taxon>Ecdysozoa</taxon>
        <taxon>Arthropoda</taxon>
        <taxon>Hexapoda</taxon>
        <taxon>Insecta</taxon>
        <taxon>Pterygota</taxon>
        <taxon>Neoptera</taxon>
        <taxon>Polyneoptera</taxon>
        <taxon>Dictyoptera</taxon>
        <taxon>Blattodea</taxon>
        <taxon>Blaberoidea</taxon>
        <taxon>Blaberidae</taxon>
        <taxon>Diplopterinae</taxon>
        <taxon>Diploptera</taxon>
    </lineage>
</organism>
<feature type="non-terminal residue" evidence="1">
    <location>
        <position position="196"/>
    </location>
</feature>
<proteinExistence type="predicted"/>
<name>A0AAD8AGL9_DIPPU</name>
<reference evidence="1" key="1">
    <citation type="journal article" date="2023" name="IScience">
        <title>Live-bearing cockroach genome reveals convergent evolutionary mechanisms linked to viviparity in insects and beyond.</title>
        <authorList>
            <person name="Fouks B."/>
            <person name="Harrison M.C."/>
            <person name="Mikhailova A.A."/>
            <person name="Marchal E."/>
            <person name="English S."/>
            <person name="Carruthers M."/>
            <person name="Jennings E.C."/>
            <person name="Chiamaka E.L."/>
            <person name="Frigard R.A."/>
            <person name="Pippel M."/>
            <person name="Attardo G.M."/>
            <person name="Benoit J.B."/>
            <person name="Bornberg-Bauer E."/>
            <person name="Tobe S.S."/>
        </authorList>
    </citation>
    <scope>NUCLEOTIDE SEQUENCE</scope>
    <source>
        <strain evidence="1">Stay&amp;Tobe</strain>
    </source>
</reference>
<comment type="caution">
    <text evidence="1">The sequence shown here is derived from an EMBL/GenBank/DDBJ whole genome shotgun (WGS) entry which is preliminary data.</text>
</comment>
<evidence type="ECO:0000313" key="1">
    <source>
        <dbReference type="EMBL" id="KAJ9598657.1"/>
    </source>
</evidence>
<reference evidence="1" key="2">
    <citation type="submission" date="2023-05" db="EMBL/GenBank/DDBJ databases">
        <authorList>
            <person name="Fouks B."/>
        </authorList>
    </citation>
    <scope>NUCLEOTIDE SEQUENCE</scope>
    <source>
        <strain evidence="1">Stay&amp;Tobe</strain>
        <tissue evidence="1">Testes</tissue>
    </source>
</reference>
<keyword evidence="2" id="KW-1185">Reference proteome</keyword>
<feature type="non-terminal residue" evidence="1">
    <location>
        <position position="1"/>
    </location>
</feature>
<dbReference type="AlphaFoldDB" id="A0AAD8AGL9"/>